<dbReference type="AlphaFoldDB" id="A0A840DK03"/>
<gene>
    <name evidence="1" type="ORF">F5897_001368</name>
</gene>
<name>A0A840DK03_9MICO</name>
<dbReference type="RefSeq" id="WP_183304966.1">
    <property type="nucleotide sequence ID" value="NZ_JACIFD010000014.1"/>
</dbReference>
<dbReference type="Proteomes" id="UP000571183">
    <property type="component" value="Unassembled WGS sequence"/>
</dbReference>
<accession>A0A840DK03</accession>
<organism evidence="1 2">
    <name type="scientific">Canibacter oris</name>
    <dbReference type="NCBI Taxonomy" id="1365628"/>
    <lineage>
        <taxon>Bacteria</taxon>
        <taxon>Bacillati</taxon>
        <taxon>Actinomycetota</taxon>
        <taxon>Actinomycetes</taxon>
        <taxon>Micrococcales</taxon>
        <taxon>Microbacteriaceae</taxon>
        <taxon>Canibacter</taxon>
    </lineage>
</organism>
<reference evidence="1" key="1">
    <citation type="submission" date="2020-08" db="EMBL/GenBank/DDBJ databases">
        <title>Sequencing the genomes of 1000 actinobacteria strains.</title>
        <authorList>
            <person name="Klenk H.-P."/>
        </authorList>
    </citation>
    <scope>NUCLEOTIDE SEQUENCE [LARGE SCALE GENOMIC DNA]</scope>
    <source>
        <strain evidence="1">DSM 27064</strain>
    </source>
</reference>
<sequence>MSFHDDLKKAQQQRATETVDISLAGNLYSIEISRLPGMQWAAIIAAAPPQDAADARLGYSPATAALAACKAHGRLLDAAGVPVADVDWGELFDAISGVEVQAVAAVWWGLNMGTPNDEVVALKKVSRPGSKTS</sequence>
<proteinExistence type="predicted"/>
<comment type="caution">
    <text evidence="1">The sequence shown here is derived from an EMBL/GenBank/DDBJ whole genome shotgun (WGS) entry which is preliminary data.</text>
</comment>
<protein>
    <submittedName>
        <fullName evidence="1">Uncharacterized protein</fullName>
    </submittedName>
</protein>
<dbReference type="EMBL" id="JACIFD010000014">
    <property type="protein sequence ID" value="MBB4072045.1"/>
    <property type="molecule type" value="Genomic_DNA"/>
</dbReference>
<keyword evidence="2" id="KW-1185">Reference proteome</keyword>
<evidence type="ECO:0000313" key="2">
    <source>
        <dbReference type="Proteomes" id="UP000571183"/>
    </source>
</evidence>
<evidence type="ECO:0000313" key="1">
    <source>
        <dbReference type="EMBL" id="MBB4072045.1"/>
    </source>
</evidence>